<dbReference type="SUPFAM" id="SSF46626">
    <property type="entry name" value="Cytochrome c"/>
    <property type="match status" value="2"/>
</dbReference>
<dbReference type="EMBL" id="CAESGF010000004">
    <property type="protein sequence ID" value="CAB4363024.1"/>
    <property type="molecule type" value="Genomic_DNA"/>
</dbReference>
<dbReference type="InterPro" id="IPR009056">
    <property type="entry name" value="Cyt_c-like_dom"/>
</dbReference>
<evidence type="ECO:0000313" key="10">
    <source>
        <dbReference type="EMBL" id="CAB4923627.1"/>
    </source>
</evidence>
<evidence type="ECO:0000256" key="3">
    <source>
        <dbReference type="ARBA" id="ARBA00023004"/>
    </source>
</evidence>
<keyword evidence="3" id="KW-0408">Iron</keyword>
<keyword evidence="4" id="KW-0472">Membrane</keyword>
<accession>A0A6J7NUN1</accession>
<feature type="domain" description="Cytochrome c" evidence="5">
    <location>
        <begin position="252"/>
        <end position="358"/>
    </location>
</feature>
<evidence type="ECO:0000313" key="8">
    <source>
        <dbReference type="EMBL" id="CAB4805146.1"/>
    </source>
</evidence>
<dbReference type="EMBL" id="CAEZYF010000007">
    <property type="protein sequence ID" value="CAB4722349.1"/>
    <property type="molecule type" value="Genomic_DNA"/>
</dbReference>
<sequence>MIALNTSAVAWVIFVLISIGWIAYFVLNQFSARRELGSEVEMAPNRKPYYDDEVLEGRRLERMQVLGVLLLVTVVVGLPLAWAFEPSRQAGAKAGMTERFRWWGEELFMPTAKGGFNCSGCHGGMNGGGGQAPYAVTDPKTGEVKSVNWYAPALNTVFYRFSEEEVRFILNYGRPFSPMPAWGSPGGGPMTVQNIETLLVYLKSIQVKPEGCLTPDNFVKDADPFVCDGGTLPQSNKTDIQSAVDAYLTQHPGASEGEALFNSDLASGAYSCARCHTPGWSYGSPGVTAQGAFGWNLTGGATNAHFPNEQDMITFIKNGSANGKKYGVQGQGSGRMPAFGHLLTEAQIKAIVEYVRGL</sequence>
<gene>
    <name evidence="7" type="ORF">UFOPK2656_01451</name>
    <name evidence="8" type="ORF">UFOPK3099_00367</name>
    <name evidence="9" type="ORF">UFOPK3267_00321</name>
    <name evidence="10" type="ORF">UFOPK3651_01022</name>
    <name evidence="11" type="ORF">UFOPK3931_01802</name>
    <name evidence="6" type="ORF">UFOPK4189_00803</name>
</gene>
<evidence type="ECO:0000259" key="5">
    <source>
        <dbReference type="PROSITE" id="PS51007"/>
    </source>
</evidence>
<keyword evidence="4" id="KW-0812">Transmembrane</keyword>
<dbReference type="PROSITE" id="PS51007">
    <property type="entry name" value="CYTC"/>
    <property type="match status" value="2"/>
</dbReference>
<dbReference type="EMBL" id="CAFBIY010000010">
    <property type="protein sequence ID" value="CAB4846718.1"/>
    <property type="molecule type" value="Genomic_DNA"/>
</dbReference>
<keyword evidence="1" id="KW-0349">Heme</keyword>
<evidence type="ECO:0000313" key="6">
    <source>
        <dbReference type="EMBL" id="CAB4363024.1"/>
    </source>
</evidence>
<dbReference type="EMBL" id="CAFAAV010000017">
    <property type="protein sequence ID" value="CAB4805146.1"/>
    <property type="molecule type" value="Genomic_DNA"/>
</dbReference>
<dbReference type="Gene3D" id="1.10.760.10">
    <property type="entry name" value="Cytochrome c-like domain"/>
    <property type="match status" value="2"/>
</dbReference>
<dbReference type="GO" id="GO:0046872">
    <property type="term" value="F:metal ion binding"/>
    <property type="evidence" value="ECO:0007669"/>
    <property type="project" value="UniProtKB-KW"/>
</dbReference>
<feature type="transmembrane region" description="Helical" evidence="4">
    <location>
        <begin position="65"/>
        <end position="84"/>
    </location>
</feature>
<evidence type="ECO:0000256" key="1">
    <source>
        <dbReference type="ARBA" id="ARBA00022617"/>
    </source>
</evidence>
<keyword evidence="4" id="KW-1133">Transmembrane helix</keyword>
<reference evidence="11" key="1">
    <citation type="submission" date="2020-05" db="EMBL/GenBank/DDBJ databases">
        <authorList>
            <person name="Chiriac C."/>
            <person name="Salcher M."/>
            <person name="Ghai R."/>
            <person name="Kavagutti S V."/>
        </authorList>
    </citation>
    <scope>NUCLEOTIDE SEQUENCE</scope>
</reference>
<name>A0A6J7NUN1_9ZZZZ</name>
<organism evidence="11">
    <name type="scientific">freshwater metagenome</name>
    <dbReference type="NCBI Taxonomy" id="449393"/>
    <lineage>
        <taxon>unclassified sequences</taxon>
        <taxon>metagenomes</taxon>
        <taxon>ecological metagenomes</taxon>
    </lineage>
</organism>
<dbReference type="EMBL" id="CAFBMT010000004">
    <property type="protein sequence ID" value="CAB4923627.1"/>
    <property type="molecule type" value="Genomic_DNA"/>
</dbReference>
<evidence type="ECO:0000313" key="7">
    <source>
        <dbReference type="EMBL" id="CAB4722349.1"/>
    </source>
</evidence>
<evidence type="ECO:0000313" key="11">
    <source>
        <dbReference type="EMBL" id="CAB4996015.1"/>
    </source>
</evidence>
<dbReference type="AlphaFoldDB" id="A0A6J7NUN1"/>
<feature type="domain" description="Cytochrome c" evidence="5">
    <location>
        <begin position="99"/>
        <end position="206"/>
    </location>
</feature>
<keyword evidence="2" id="KW-0479">Metal-binding</keyword>
<dbReference type="InterPro" id="IPR036909">
    <property type="entry name" value="Cyt_c-like_dom_sf"/>
</dbReference>
<proteinExistence type="predicted"/>
<dbReference type="Pfam" id="PF13442">
    <property type="entry name" value="Cytochrome_CBB3"/>
    <property type="match status" value="1"/>
</dbReference>
<evidence type="ECO:0000256" key="2">
    <source>
        <dbReference type="ARBA" id="ARBA00022723"/>
    </source>
</evidence>
<feature type="transmembrane region" description="Helical" evidence="4">
    <location>
        <begin position="6"/>
        <end position="27"/>
    </location>
</feature>
<dbReference type="GO" id="GO:0009055">
    <property type="term" value="F:electron transfer activity"/>
    <property type="evidence" value="ECO:0007669"/>
    <property type="project" value="InterPro"/>
</dbReference>
<dbReference type="EMBL" id="CAFBOL010000048">
    <property type="protein sequence ID" value="CAB4996015.1"/>
    <property type="molecule type" value="Genomic_DNA"/>
</dbReference>
<protein>
    <submittedName>
        <fullName evidence="11">Unannotated protein</fullName>
    </submittedName>
</protein>
<evidence type="ECO:0000256" key="4">
    <source>
        <dbReference type="SAM" id="Phobius"/>
    </source>
</evidence>
<dbReference type="GO" id="GO:0020037">
    <property type="term" value="F:heme binding"/>
    <property type="evidence" value="ECO:0007669"/>
    <property type="project" value="InterPro"/>
</dbReference>
<evidence type="ECO:0000313" key="9">
    <source>
        <dbReference type="EMBL" id="CAB4846718.1"/>
    </source>
</evidence>